<protein>
    <recommendedName>
        <fullName evidence="4">Secreted protein</fullName>
    </recommendedName>
</protein>
<dbReference type="EMBL" id="KV722417">
    <property type="protein sequence ID" value="OCH89856.1"/>
    <property type="molecule type" value="Genomic_DNA"/>
</dbReference>
<keyword evidence="3" id="KW-1185">Reference proteome</keyword>
<evidence type="ECO:0000256" key="1">
    <source>
        <dbReference type="SAM" id="SignalP"/>
    </source>
</evidence>
<name>A0A8E2ASL9_9APHY</name>
<gene>
    <name evidence="2" type="ORF">OBBRIDRAFT_793834</name>
</gene>
<dbReference type="Proteomes" id="UP000250043">
    <property type="component" value="Unassembled WGS sequence"/>
</dbReference>
<organism evidence="2 3">
    <name type="scientific">Obba rivulosa</name>
    <dbReference type="NCBI Taxonomy" id="1052685"/>
    <lineage>
        <taxon>Eukaryota</taxon>
        <taxon>Fungi</taxon>
        <taxon>Dikarya</taxon>
        <taxon>Basidiomycota</taxon>
        <taxon>Agaricomycotina</taxon>
        <taxon>Agaricomycetes</taxon>
        <taxon>Polyporales</taxon>
        <taxon>Gelatoporiaceae</taxon>
        <taxon>Obba</taxon>
    </lineage>
</organism>
<accession>A0A8E2ASL9</accession>
<proteinExistence type="predicted"/>
<evidence type="ECO:0000313" key="3">
    <source>
        <dbReference type="Proteomes" id="UP000250043"/>
    </source>
</evidence>
<dbReference type="OrthoDB" id="2801778at2759"/>
<feature type="signal peptide" evidence="1">
    <location>
        <begin position="1"/>
        <end position="20"/>
    </location>
</feature>
<reference evidence="2 3" key="1">
    <citation type="submission" date="2016-07" db="EMBL/GenBank/DDBJ databases">
        <title>Draft genome of the white-rot fungus Obba rivulosa 3A-2.</title>
        <authorList>
            <consortium name="DOE Joint Genome Institute"/>
            <person name="Miettinen O."/>
            <person name="Riley R."/>
            <person name="Acob R."/>
            <person name="Barry K."/>
            <person name="Cullen D."/>
            <person name="De Vries R."/>
            <person name="Hainaut M."/>
            <person name="Hatakka A."/>
            <person name="Henrissat B."/>
            <person name="Hilden K."/>
            <person name="Kuo R."/>
            <person name="Labutti K."/>
            <person name="Lipzen A."/>
            <person name="Makela M.R."/>
            <person name="Sandor L."/>
            <person name="Spatafora J.W."/>
            <person name="Grigoriev I.V."/>
            <person name="Hibbett D.S."/>
        </authorList>
    </citation>
    <scope>NUCLEOTIDE SEQUENCE [LARGE SCALE GENOMIC DNA]</scope>
    <source>
        <strain evidence="2 3">3A-2</strain>
    </source>
</reference>
<evidence type="ECO:0008006" key="4">
    <source>
        <dbReference type="Google" id="ProtNLM"/>
    </source>
</evidence>
<keyword evidence="1" id="KW-0732">Signal</keyword>
<dbReference type="AlphaFoldDB" id="A0A8E2ASL9"/>
<sequence>MSRTLRLLTVFLLSATLVCSTPAPVPVPEPIDAQTAHNIAINENLACSGPDGCSGVLAASNSAVLTSPGALGAAVAVVVGVLGGLA</sequence>
<feature type="chain" id="PRO_5034044337" description="Secreted protein" evidence="1">
    <location>
        <begin position="21"/>
        <end position="86"/>
    </location>
</feature>
<evidence type="ECO:0000313" key="2">
    <source>
        <dbReference type="EMBL" id="OCH89856.1"/>
    </source>
</evidence>